<keyword evidence="2" id="KW-0732">Signal</keyword>
<evidence type="ECO:0000256" key="2">
    <source>
        <dbReference type="SAM" id="SignalP"/>
    </source>
</evidence>
<feature type="compositionally biased region" description="Polar residues" evidence="1">
    <location>
        <begin position="28"/>
        <end position="46"/>
    </location>
</feature>
<feature type="signal peptide" evidence="2">
    <location>
        <begin position="1"/>
        <end position="20"/>
    </location>
</feature>
<dbReference type="AlphaFoldDB" id="A0AAV1V0G7"/>
<accession>A0AAV1V0G7</accession>
<feature type="chain" id="PRO_5043651400" description="RxLR effector candidate protein" evidence="2">
    <location>
        <begin position="21"/>
        <end position="393"/>
    </location>
</feature>
<evidence type="ECO:0000313" key="4">
    <source>
        <dbReference type="Proteomes" id="UP001162060"/>
    </source>
</evidence>
<name>A0AAV1V0G7_9STRA</name>
<comment type="caution">
    <text evidence="3">The sequence shown here is derived from an EMBL/GenBank/DDBJ whole genome shotgun (WGS) entry which is preliminary data.</text>
</comment>
<reference evidence="3" key="1">
    <citation type="submission" date="2024-01" db="EMBL/GenBank/DDBJ databases">
        <authorList>
            <person name="Webb A."/>
        </authorList>
    </citation>
    <scope>NUCLEOTIDE SEQUENCE</scope>
    <source>
        <strain evidence="3">Pm1</strain>
    </source>
</reference>
<gene>
    <name evidence="3" type="ORF">PM001_LOCUS25415</name>
</gene>
<dbReference type="EMBL" id="CAKLBY020000256">
    <property type="protein sequence ID" value="CAK7940265.1"/>
    <property type="molecule type" value="Genomic_DNA"/>
</dbReference>
<proteinExistence type="predicted"/>
<evidence type="ECO:0000313" key="3">
    <source>
        <dbReference type="EMBL" id="CAK7940265.1"/>
    </source>
</evidence>
<organism evidence="3 4">
    <name type="scientific">Peronospora matthiolae</name>
    <dbReference type="NCBI Taxonomy" id="2874970"/>
    <lineage>
        <taxon>Eukaryota</taxon>
        <taxon>Sar</taxon>
        <taxon>Stramenopiles</taxon>
        <taxon>Oomycota</taxon>
        <taxon>Peronosporomycetes</taxon>
        <taxon>Peronosporales</taxon>
        <taxon>Peronosporaceae</taxon>
        <taxon>Peronospora</taxon>
    </lineage>
</organism>
<feature type="region of interest" description="Disordered" evidence="1">
    <location>
        <begin position="28"/>
        <end position="48"/>
    </location>
</feature>
<evidence type="ECO:0008006" key="5">
    <source>
        <dbReference type="Google" id="ProtNLM"/>
    </source>
</evidence>
<evidence type="ECO:0000256" key="1">
    <source>
        <dbReference type="SAM" id="MobiDB-lite"/>
    </source>
</evidence>
<sequence>MCSAVTLITCIVVRFAVVNSLVPDSMPDVSTRSDAMTQEDTPSSKRLGSFVNKQDEDRTISVNDAVGVIGLTKVFDKPVIPPKWLRKGIPAEDVLERLHLDTSGIELFEKPEFLSWALYVDRFNIKHPTQMKSMYAVLTKRYTPNVLAKMIEAAKHKPETKHIAMNLQAEQTKEWDDAGINLGLVLDVFLLDVVKDLSQPAFNILLRYAHKSNLGSRTITFLLETLKDHLSDAELSHLVVTAKQDEFIFDPALDLQIALADLWLVRRVRPVDVFEWLGLHRDVIDFYKNAEVRNWKVYANAFRHQTKLEHPALIDLLRVHYGDEVLCSLVNKVRHDSPRYEWTTRLLHDLVVRWIGEKRSVVYVRDRTGVSGSLMHNRVSLKLAKGSPVELML</sequence>
<protein>
    <recommendedName>
        <fullName evidence="5">RxLR effector candidate protein</fullName>
    </recommendedName>
</protein>
<dbReference type="Proteomes" id="UP001162060">
    <property type="component" value="Unassembled WGS sequence"/>
</dbReference>